<protein>
    <recommendedName>
        <fullName evidence="1">protein-tyrosine-phosphatase</fullName>
        <ecNumber evidence="1">3.1.3.48</ecNumber>
    </recommendedName>
</protein>
<keyword evidence="2" id="KW-0378">Hydrolase</keyword>
<evidence type="ECO:0000313" key="5">
    <source>
        <dbReference type="Proteomes" id="UP000290572"/>
    </source>
</evidence>
<dbReference type="PROSITE" id="PS50055">
    <property type="entry name" value="TYR_PHOSPHATASE_PTP"/>
    <property type="match status" value="1"/>
</dbReference>
<accession>A0A498P402</accession>
<dbReference type="Proteomes" id="UP000290572">
    <property type="component" value="Unassembled WGS sequence"/>
</dbReference>
<keyword evidence="2" id="KW-0904">Protein phosphatase</keyword>
<dbReference type="PANTHER" id="PTHR19134:SF449">
    <property type="entry name" value="TYROSINE-PROTEIN PHOSPHATASE 1"/>
    <property type="match status" value="1"/>
</dbReference>
<evidence type="ECO:0000313" key="4">
    <source>
        <dbReference type="EMBL" id="RXN38931.1"/>
    </source>
</evidence>
<dbReference type="Pfam" id="PF00102">
    <property type="entry name" value="Y_phosphatase"/>
    <property type="match status" value="1"/>
</dbReference>
<name>A0A498P402_LABRO</name>
<dbReference type="InterPro" id="IPR029021">
    <property type="entry name" value="Prot-tyrosine_phosphatase-like"/>
</dbReference>
<dbReference type="SUPFAM" id="SSF52799">
    <property type="entry name" value="(Phosphotyrosine protein) phosphatases II"/>
    <property type="match status" value="1"/>
</dbReference>
<keyword evidence="5" id="KW-1185">Reference proteome</keyword>
<reference evidence="4 5" key="1">
    <citation type="submission" date="2018-03" db="EMBL/GenBank/DDBJ databases">
        <title>Draft genome sequence of Rohu Carp (Labeo rohita).</title>
        <authorList>
            <person name="Das P."/>
            <person name="Kushwaha B."/>
            <person name="Joshi C.G."/>
            <person name="Kumar D."/>
            <person name="Nagpure N.S."/>
            <person name="Sahoo L."/>
            <person name="Das S.P."/>
            <person name="Bit A."/>
            <person name="Patnaik S."/>
            <person name="Meher P.K."/>
            <person name="Jayasankar P."/>
            <person name="Koringa P.G."/>
            <person name="Patel N.V."/>
            <person name="Hinsu A.T."/>
            <person name="Kumar R."/>
            <person name="Pandey M."/>
            <person name="Agarwal S."/>
            <person name="Srivastava S."/>
            <person name="Singh M."/>
            <person name="Iquebal M.A."/>
            <person name="Jaiswal S."/>
            <person name="Angadi U.B."/>
            <person name="Kumar N."/>
            <person name="Raza M."/>
            <person name="Shah T.M."/>
            <person name="Rai A."/>
            <person name="Jena J.K."/>
        </authorList>
    </citation>
    <scope>NUCLEOTIDE SEQUENCE [LARGE SCALE GENOMIC DNA]</scope>
    <source>
        <strain evidence="4">DASCIFA01</strain>
        <tissue evidence="4">Testis</tissue>
    </source>
</reference>
<dbReference type="EMBL" id="QBIY01004018">
    <property type="protein sequence ID" value="RXN38931.1"/>
    <property type="molecule type" value="Genomic_DNA"/>
</dbReference>
<proteinExistence type="predicted"/>
<evidence type="ECO:0000259" key="3">
    <source>
        <dbReference type="PROSITE" id="PS50055"/>
    </source>
</evidence>
<dbReference type="EC" id="3.1.3.48" evidence="1"/>
<dbReference type="InterPro" id="IPR000242">
    <property type="entry name" value="PTP_cat"/>
</dbReference>
<evidence type="ECO:0000256" key="1">
    <source>
        <dbReference type="ARBA" id="ARBA00013064"/>
    </source>
</evidence>
<dbReference type="PRINTS" id="PR00700">
    <property type="entry name" value="PRTYPHPHTASE"/>
</dbReference>
<feature type="domain" description="Tyrosine-protein phosphatase" evidence="3">
    <location>
        <begin position="1"/>
        <end position="143"/>
    </location>
</feature>
<dbReference type="GO" id="GO:0004725">
    <property type="term" value="F:protein tyrosine phosphatase activity"/>
    <property type="evidence" value="ECO:0007669"/>
    <property type="project" value="UniProtKB-EC"/>
</dbReference>
<keyword evidence="4" id="KW-0675">Receptor</keyword>
<evidence type="ECO:0000256" key="2">
    <source>
        <dbReference type="ARBA" id="ARBA00022912"/>
    </source>
</evidence>
<dbReference type="Gene3D" id="3.90.190.10">
    <property type="entry name" value="Protein tyrosine phosphatase superfamily"/>
    <property type="match status" value="1"/>
</dbReference>
<dbReference type="STRING" id="84645.A0A498P402"/>
<sequence>MGYRQSKEFIITQNPLPSTVKDLWRMVWDHNSQVIISLLDTSSTTKDNEPITFWPVRDQPIIYETFSVSLRGEGHVCLSNEDILIVQDYILEASQDDFVLEVKHYRAPRWPNPDSPISSVFELINIIQKEFSSKDGPMVVHDE</sequence>
<dbReference type="InterPro" id="IPR050348">
    <property type="entry name" value="Protein-Tyr_Phosphatase"/>
</dbReference>
<organism evidence="4 5">
    <name type="scientific">Labeo rohita</name>
    <name type="common">Indian major carp</name>
    <name type="synonym">Cyprinus rohita</name>
    <dbReference type="NCBI Taxonomy" id="84645"/>
    <lineage>
        <taxon>Eukaryota</taxon>
        <taxon>Metazoa</taxon>
        <taxon>Chordata</taxon>
        <taxon>Craniata</taxon>
        <taxon>Vertebrata</taxon>
        <taxon>Euteleostomi</taxon>
        <taxon>Actinopterygii</taxon>
        <taxon>Neopterygii</taxon>
        <taxon>Teleostei</taxon>
        <taxon>Ostariophysi</taxon>
        <taxon>Cypriniformes</taxon>
        <taxon>Cyprinidae</taxon>
        <taxon>Labeoninae</taxon>
        <taxon>Labeonini</taxon>
        <taxon>Labeo</taxon>
    </lineage>
</organism>
<gene>
    <name evidence="4" type="ORF">ROHU_000677</name>
</gene>
<dbReference type="PANTHER" id="PTHR19134">
    <property type="entry name" value="RECEPTOR-TYPE TYROSINE-PROTEIN PHOSPHATASE"/>
    <property type="match status" value="1"/>
</dbReference>
<comment type="caution">
    <text evidence="4">The sequence shown here is derived from an EMBL/GenBank/DDBJ whole genome shotgun (WGS) entry which is preliminary data.</text>
</comment>
<dbReference type="AlphaFoldDB" id="A0A498P402"/>